<evidence type="ECO:0000313" key="2">
    <source>
        <dbReference type="Proteomes" id="UP000054477"/>
    </source>
</evidence>
<dbReference type="HOGENOM" id="CLU_2922942_0_0_1"/>
<evidence type="ECO:0000313" key="1">
    <source>
        <dbReference type="EMBL" id="KIJ97658.1"/>
    </source>
</evidence>
<dbReference type="AlphaFoldDB" id="A0A0C9X8D2"/>
<dbReference type="EMBL" id="KN838687">
    <property type="protein sequence ID" value="KIJ97658.1"/>
    <property type="molecule type" value="Genomic_DNA"/>
</dbReference>
<gene>
    <name evidence="1" type="ORF">K443DRAFT_681369</name>
</gene>
<keyword evidence="2" id="KW-1185">Reference proteome</keyword>
<proteinExistence type="predicted"/>
<protein>
    <submittedName>
        <fullName evidence="1">Uncharacterized protein</fullName>
    </submittedName>
</protein>
<accession>A0A0C9X8D2</accession>
<organism evidence="1 2">
    <name type="scientific">Laccaria amethystina LaAM-08-1</name>
    <dbReference type="NCBI Taxonomy" id="1095629"/>
    <lineage>
        <taxon>Eukaryota</taxon>
        <taxon>Fungi</taxon>
        <taxon>Dikarya</taxon>
        <taxon>Basidiomycota</taxon>
        <taxon>Agaricomycotina</taxon>
        <taxon>Agaricomycetes</taxon>
        <taxon>Agaricomycetidae</taxon>
        <taxon>Agaricales</taxon>
        <taxon>Agaricineae</taxon>
        <taxon>Hydnangiaceae</taxon>
        <taxon>Laccaria</taxon>
    </lineage>
</organism>
<sequence length="61" mass="6739">MVTSPTRRLCAVRRGVADAVTRARRLYLACGSRLAYTDSLRAPMSVRTNCGAYSQLPHLVE</sequence>
<name>A0A0C9X8D2_9AGAR</name>
<reference evidence="2" key="2">
    <citation type="submission" date="2015-01" db="EMBL/GenBank/DDBJ databases">
        <title>Evolutionary Origins and Diversification of the Mycorrhizal Mutualists.</title>
        <authorList>
            <consortium name="DOE Joint Genome Institute"/>
            <consortium name="Mycorrhizal Genomics Consortium"/>
            <person name="Kohler A."/>
            <person name="Kuo A."/>
            <person name="Nagy L.G."/>
            <person name="Floudas D."/>
            <person name="Copeland A."/>
            <person name="Barry K.W."/>
            <person name="Cichocki N."/>
            <person name="Veneault-Fourrey C."/>
            <person name="LaButti K."/>
            <person name="Lindquist E.A."/>
            <person name="Lipzen A."/>
            <person name="Lundell T."/>
            <person name="Morin E."/>
            <person name="Murat C."/>
            <person name="Riley R."/>
            <person name="Ohm R."/>
            <person name="Sun H."/>
            <person name="Tunlid A."/>
            <person name="Henrissat B."/>
            <person name="Grigoriev I.V."/>
            <person name="Hibbett D.S."/>
            <person name="Martin F."/>
        </authorList>
    </citation>
    <scope>NUCLEOTIDE SEQUENCE [LARGE SCALE GENOMIC DNA]</scope>
    <source>
        <strain evidence="2">LaAM-08-1</strain>
    </source>
</reference>
<dbReference type="Proteomes" id="UP000054477">
    <property type="component" value="Unassembled WGS sequence"/>
</dbReference>
<reference evidence="1 2" key="1">
    <citation type="submission" date="2014-04" db="EMBL/GenBank/DDBJ databases">
        <authorList>
            <consortium name="DOE Joint Genome Institute"/>
            <person name="Kuo A."/>
            <person name="Kohler A."/>
            <person name="Nagy L.G."/>
            <person name="Floudas D."/>
            <person name="Copeland A."/>
            <person name="Barry K.W."/>
            <person name="Cichocki N."/>
            <person name="Veneault-Fourrey C."/>
            <person name="LaButti K."/>
            <person name="Lindquist E.A."/>
            <person name="Lipzen A."/>
            <person name="Lundell T."/>
            <person name="Morin E."/>
            <person name="Murat C."/>
            <person name="Sun H."/>
            <person name="Tunlid A."/>
            <person name="Henrissat B."/>
            <person name="Grigoriev I.V."/>
            <person name="Hibbett D.S."/>
            <person name="Martin F."/>
            <person name="Nordberg H.P."/>
            <person name="Cantor M.N."/>
            <person name="Hua S.X."/>
        </authorList>
    </citation>
    <scope>NUCLEOTIDE SEQUENCE [LARGE SCALE GENOMIC DNA]</scope>
    <source>
        <strain evidence="1 2">LaAM-08-1</strain>
    </source>
</reference>